<protein>
    <submittedName>
        <fullName evidence="1">Uncharacterized protein</fullName>
    </submittedName>
</protein>
<gene>
    <name evidence="1" type="ORF">HP555_01855</name>
</gene>
<dbReference type="EMBL" id="CP054140">
    <property type="protein sequence ID" value="QQG64694.1"/>
    <property type="molecule type" value="Genomic_DNA"/>
</dbReference>
<dbReference type="KEGG" id="dog:HP555_01855"/>
<dbReference type="AlphaFoldDB" id="A0A7T5VB76"/>
<name>A0A7T5VB76_9BACT</name>
<dbReference type="Proteomes" id="UP000596092">
    <property type="component" value="Chromosome"/>
</dbReference>
<organism evidence="1 2">
    <name type="scientific">Desulfobulbus oligotrophicus</name>
    <dbReference type="NCBI Taxonomy" id="1909699"/>
    <lineage>
        <taxon>Bacteria</taxon>
        <taxon>Pseudomonadati</taxon>
        <taxon>Thermodesulfobacteriota</taxon>
        <taxon>Desulfobulbia</taxon>
        <taxon>Desulfobulbales</taxon>
        <taxon>Desulfobulbaceae</taxon>
        <taxon>Desulfobulbus</taxon>
    </lineage>
</organism>
<evidence type="ECO:0000313" key="2">
    <source>
        <dbReference type="Proteomes" id="UP000596092"/>
    </source>
</evidence>
<proteinExistence type="predicted"/>
<keyword evidence="2" id="KW-1185">Reference proteome</keyword>
<reference evidence="1 2" key="1">
    <citation type="submission" date="2020-05" db="EMBL/GenBank/DDBJ databases">
        <title>Complete genome of Desulfobulbus oligotrophicus.</title>
        <authorList>
            <person name="Podar M."/>
        </authorList>
    </citation>
    <scope>NUCLEOTIDE SEQUENCE [LARGE SCALE GENOMIC DNA]</scope>
    <source>
        <strain evidence="1 2">Prop6</strain>
    </source>
</reference>
<evidence type="ECO:0000313" key="1">
    <source>
        <dbReference type="EMBL" id="QQG64694.1"/>
    </source>
</evidence>
<dbReference type="RefSeq" id="WP_199263526.1">
    <property type="nucleotide sequence ID" value="NZ_CP054140.1"/>
</dbReference>
<sequence>MTALTERYTRGKKSTRTIPYWPENSSIRAVATRSTSTGSLNWSHHLLSAYSLRSLVATICTPPLPNYLDCMRILRASFSSFALPTVFLCKTFYKRIVFNAQSY</sequence>
<accession>A0A7T5VB76</accession>